<dbReference type="InParanoid" id="A0A218Z003"/>
<gene>
    <name evidence="7" type="ORF">B2J93_5538</name>
</gene>
<evidence type="ECO:0000256" key="1">
    <source>
        <dbReference type="ARBA" id="ARBA00004141"/>
    </source>
</evidence>
<name>A0A218Z003_9HELO</name>
<dbReference type="OrthoDB" id="5336366at2759"/>
<proteinExistence type="inferred from homology"/>
<dbReference type="EMBL" id="MZNU01000281">
    <property type="protein sequence ID" value="OWP01258.1"/>
    <property type="molecule type" value="Genomic_DNA"/>
</dbReference>
<keyword evidence="8" id="KW-1185">Reference proteome</keyword>
<dbReference type="GO" id="GO:0016236">
    <property type="term" value="P:macroautophagy"/>
    <property type="evidence" value="ECO:0007669"/>
    <property type="project" value="TreeGrafter"/>
</dbReference>
<feature type="region of interest" description="Disordered" evidence="6">
    <location>
        <begin position="137"/>
        <end position="159"/>
    </location>
</feature>
<dbReference type="InterPro" id="IPR051668">
    <property type="entry name" value="ATG33"/>
</dbReference>
<evidence type="ECO:0000256" key="5">
    <source>
        <dbReference type="ARBA" id="ARBA00038013"/>
    </source>
</evidence>
<dbReference type="Proteomes" id="UP000242519">
    <property type="component" value="Unassembled WGS sequence"/>
</dbReference>
<comment type="similarity">
    <text evidence="5">Belongs to the ATG33 family.</text>
</comment>
<sequence>MAFKTVSTLKFVGSISLGLLTGYSYSLTTLTIPTLSTLPSATSASKAFTNLTYVSLNNLRALAAASSTSFLFAYILSPRSQKHPYLLWTSLLVVSSGFTEYALRGYTPKPAAGPKSIKPKSQKSQVRQMDSSYEVLGASDRESEGNASGEEPDEDVNGEEVRQELEGFMLTQIARTVIAGVGFSMSIVGLWGDGAADLLFIKT</sequence>
<evidence type="ECO:0000256" key="3">
    <source>
        <dbReference type="ARBA" id="ARBA00022989"/>
    </source>
</evidence>
<dbReference type="GO" id="GO:0005741">
    <property type="term" value="C:mitochondrial outer membrane"/>
    <property type="evidence" value="ECO:0007669"/>
    <property type="project" value="TreeGrafter"/>
</dbReference>
<evidence type="ECO:0000256" key="2">
    <source>
        <dbReference type="ARBA" id="ARBA00022692"/>
    </source>
</evidence>
<comment type="subcellular location">
    <subcellularLocation>
        <location evidence="1">Membrane</location>
        <topology evidence="1">Multi-pass membrane protein</topology>
    </subcellularLocation>
</comment>
<evidence type="ECO:0000313" key="8">
    <source>
        <dbReference type="Proteomes" id="UP000242519"/>
    </source>
</evidence>
<reference evidence="7 8" key="1">
    <citation type="submission" date="2017-04" db="EMBL/GenBank/DDBJ databases">
        <title>Draft genome sequence of Marssonina coronaria NL1: causal agent of apple blotch.</title>
        <authorList>
            <person name="Cheng Q."/>
        </authorList>
    </citation>
    <scope>NUCLEOTIDE SEQUENCE [LARGE SCALE GENOMIC DNA]</scope>
    <source>
        <strain evidence="7 8">NL1</strain>
    </source>
</reference>
<comment type="caution">
    <text evidence="7">The sequence shown here is derived from an EMBL/GenBank/DDBJ whole genome shotgun (WGS) entry which is preliminary data.</text>
</comment>
<evidence type="ECO:0000313" key="7">
    <source>
        <dbReference type="EMBL" id="OWP01258.1"/>
    </source>
</evidence>
<keyword evidence="2" id="KW-0812">Transmembrane</keyword>
<keyword evidence="4" id="KW-0472">Membrane</keyword>
<dbReference type="AlphaFoldDB" id="A0A218Z003"/>
<organism evidence="7 8">
    <name type="scientific">Diplocarpon coronariae</name>
    <dbReference type="NCBI Taxonomy" id="2795749"/>
    <lineage>
        <taxon>Eukaryota</taxon>
        <taxon>Fungi</taxon>
        <taxon>Dikarya</taxon>
        <taxon>Ascomycota</taxon>
        <taxon>Pezizomycotina</taxon>
        <taxon>Leotiomycetes</taxon>
        <taxon>Helotiales</taxon>
        <taxon>Drepanopezizaceae</taxon>
        <taxon>Diplocarpon</taxon>
    </lineage>
</organism>
<dbReference type="FunCoup" id="A0A218Z003">
    <property type="interactions" value="96"/>
</dbReference>
<evidence type="ECO:0008006" key="9">
    <source>
        <dbReference type="Google" id="ProtNLM"/>
    </source>
</evidence>
<dbReference type="GO" id="GO:0000422">
    <property type="term" value="P:autophagy of mitochondrion"/>
    <property type="evidence" value="ECO:0007669"/>
    <property type="project" value="TreeGrafter"/>
</dbReference>
<dbReference type="PANTHER" id="PTHR37278">
    <property type="entry name" value="AUTOPHAGY-RELATED PROTEIN 33-RELATED"/>
    <property type="match status" value="1"/>
</dbReference>
<protein>
    <recommendedName>
        <fullName evidence="9">Autophagy-related protein 33</fullName>
    </recommendedName>
</protein>
<evidence type="ECO:0000256" key="4">
    <source>
        <dbReference type="ARBA" id="ARBA00023136"/>
    </source>
</evidence>
<dbReference type="PANTHER" id="PTHR37278:SF1">
    <property type="entry name" value="AUTOPHAGY-RELATED PROTEIN 33-RELATED"/>
    <property type="match status" value="1"/>
</dbReference>
<keyword evidence="3" id="KW-1133">Transmembrane helix</keyword>
<accession>A0A218Z003</accession>
<evidence type="ECO:0000256" key="6">
    <source>
        <dbReference type="SAM" id="MobiDB-lite"/>
    </source>
</evidence>